<protein>
    <recommendedName>
        <fullName evidence="3">peptidylprolyl isomerase</fullName>
        <ecNumber evidence="3">5.2.1.8</ecNumber>
    </recommendedName>
</protein>
<evidence type="ECO:0000256" key="1">
    <source>
        <dbReference type="ARBA" id="ARBA00000971"/>
    </source>
</evidence>
<dbReference type="InterPro" id="IPR000297">
    <property type="entry name" value="PPIase_PpiC"/>
</dbReference>
<keyword evidence="4 8" id="KW-0732">Signal</keyword>
<keyword evidence="11" id="KW-1185">Reference proteome</keyword>
<sequence>MKIVPSRLALSLLAAFVAIPAFAQTVATVNGTAIPQARADVMIAEQKTQGAPDSDQLRTAVKEELVRREVLAQEARKKGLEKSGNVTAQIELARQAVLIRAYLQDYVKAHPVTEADVKAEYEKIKSQLGDKEFKARHILVEKEEEAKAIIAKLDKGEKFEELAKQSKDPGSKDKGGDLGWANPAGFVKPFSEALVKLEKNKYSATPVKTEFGYHVIKVEDSRALKAPAFDEVKPQLKQRLEQQSVERHIAELRTKATVK</sequence>
<dbReference type="EMBL" id="SDKK01000007">
    <property type="protein sequence ID" value="TYC59626.1"/>
    <property type="molecule type" value="Genomic_DNA"/>
</dbReference>
<evidence type="ECO:0000256" key="8">
    <source>
        <dbReference type="SAM" id="SignalP"/>
    </source>
</evidence>
<dbReference type="PANTHER" id="PTHR47245">
    <property type="entry name" value="PEPTIDYLPROLYL ISOMERASE"/>
    <property type="match status" value="1"/>
</dbReference>
<evidence type="ECO:0000256" key="5">
    <source>
        <dbReference type="ARBA" id="ARBA00023110"/>
    </source>
</evidence>
<evidence type="ECO:0000313" key="10">
    <source>
        <dbReference type="EMBL" id="TYC59626.1"/>
    </source>
</evidence>
<evidence type="ECO:0000313" key="11">
    <source>
        <dbReference type="Proteomes" id="UP000389128"/>
    </source>
</evidence>
<gene>
    <name evidence="10" type="ORF">ETQ85_08650</name>
</gene>
<feature type="signal peptide" evidence="8">
    <location>
        <begin position="1"/>
        <end position="23"/>
    </location>
</feature>
<feature type="chain" id="PRO_5025382033" description="peptidylprolyl isomerase" evidence="8">
    <location>
        <begin position="24"/>
        <end position="259"/>
    </location>
</feature>
<name>A0A6C2D130_9RHOO</name>
<dbReference type="Gene3D" id="1.10.8.1040">
    <property type="match status" value="1"/>
</dbReference>
<accession>A0A6C2D130</accession>
<evidence type="ECO:0000259" key="9">
    <source>
        <dbReference type="PROSITE" id="PS50198"/>
    </source>
</evidence>
<evidence type="ECO:0000256" key="2">
    <source>
        <dbReference type="ARBA" id="ARBA00007656"/>
    </source>
</evidence>
<dbReference type="EC" id="5.2.1.8" evidence="3"/>
<dbReference type="OrthoDB" id="14196at2"/>
<evidence type="ECO:0000256" key="4">
    <source>
        <dbReference type="ARBA" id="ARBA00022729"/>
    </source>
</evidence>
<dbReference type="Proteomes" id="UP000389128">
    <property type="component" value="Unassembled WGS sequence"/>
</dbReference>
<feature type="domain" description="PpiC" evidence="9">
    <location>
        <begin position="130"/>
        <end position="220"/>
    </location>
</feature>
<dbReference type="AlphaFoldDB" id="A0A6C2D130"/>
<keyword evidence="6 7" id="KW-0413">Isomerase</keyword>
<evidence type="ECO:0000256" key="6">
    <source>
        <dbReference type="ARBA" id="ARBA00023235"/>
    </source>
</evidence>
<dbReference type="InterPro" id="IPR046357">
    <property type="entry name" value="PPIase_dom_sf"/>
</dbReference>
<dbReference type="PANTHER" id="PTHR47245:SF1">
    <property type="entry name" value="FOLDASE PROTEIN PRSA"/>
    <property type="match status" value="1"/>
</dbReference>
<evidence type="ECO:0000256" key="3">
    <source>
        <dbReference type="ARBA" id="ARBA00013194"/>
    </source>
</evidence>
<dbReference type="SUPFAM" id="SSF54534">
    <property type="entry name" value="FKBP-like"/>
    <property type="match status" value="1"/>
</dbReference>
<reference evidence="10 11" key="1">
    <citation type="submission" date="2019-01" db="EMBL/GenBank/DDBJ databases">
        <title>Zoogloea oleivorans genome sequencing and assembly.</title>
        <authorList>
            <person name="Tancsics A."/>
            <person name="Farkas M."/>
            <person name="Kriszt B."/>
            <person name="Maroti G."/>
            <person name="Horvath B."/>
        </authorList>
    </citation>
    <scope>NUCLEOTIDE SEQUENCE [LARGE SCALE GENOMIC DNA]</scope>
    <source>
        <strain evidence="10 11">Buc</strain>
    </source>
</reference>
<dbReference type="PROSITE" id="PS50198">
    <property type="entry name" value="PPIC_PPIASE_2"/>
    <property type="match status" value="1"/>
</dbReference>
<dbReference type="InterPro" id="IPR050245">
    <property type="entry name" value="PrsA_foldase"/>
</dbReference>
<comment type="catalytic activity">
    <reaction evidence="1">
        <text>[protein]-peptidylproline (omega=180) = [protein]-peptidylproline (omega=0)</text>
        <dbReference type="Rhea" id="RHEA:16237"/>
        <dbReference type="Rhea" id="RHEA-COMP:10747"/>
        <dbReference type="Rhea" id="RHEA-COMP:10748"/>
        <dbReference type="ChEBI" id="CHEBI:83833"/>
        <dbReference type="ChEBI" id="CHEBI:83834"/>
        <dbReference type="EC" id="5.2.1.8"/>
    </reaction>
</comment>
<organism evidence="10 11">
    <name type="scientific">Zoogloea oleivorans</name>
    <dbReference type="NCBI Taxonomy" id="1552750"/>
    <lineage>
        <taxon>Bacteria</taxon>
        <taxon>Pseudomonadati</taxon>
        <taxon>Pseudomonadota</taxon>
        <taxon>Betaproteobacteria</taxon>
        <taxon>Rhodocyclales</taxon>
        <taxon>Zoogloeaceae</taxon>
        <taxon>Zoogloea</taxon>
    </lineage>
</organism>
<comment type="caution">
    <text evidence="10">The sequence shown here is derived from an EMBL/GenBank/DDBJ whole genome shotgun (WGS) entry which is preliminary data.</text>
</comment>
<evidence type="ECO:0000256" key="7">
    <source>
        <dbReference type="PROSITE-ProRule" id="PRU00278"/>
    </source>
</evidence>
<dbReference type="GO" id="GO:0003755">
    <property type="term" value="F:peptidyl-prolyl cis-trans isomerase activity"/>
    <property type="evidence" value="ECO:0007669"/>
    <property type="project" value="UniProtKB-KW"/>
</dbReference>
<keyword evidence="5 7" id="KW-0697">Rotamase</keyword>
<dbReference type="Gene3D" id="3.10.50.40">
    <property type="match status" value="1"/>
</dbReference>
<dbReference type="Pfam" id="PF13616">
    <property type="entry name" value="Rotamase_3"/>
    <property type="match status" value="1"/>
</dbReference>
<proteinExistence type="inferred from homology"/>
<comment type="similarity">
    <text evidence="2">Belongs to the PpiC/parvulin rotamase family.</text>
</comment>
<dbReference type="RefSeq" id="WP_148578649.1">
    <property type="nucleotide sequence ID" value="NZ_JAVEUW010000003.1"/>
</dbReference>